<evidence type="ECO:0000256" key="5">
    <source>
        <dbReference type="ARBA" id="ARBA00033067"/>
    </source>
</evidence>
<dbReference type="Gene3D" id="3.40.50.720">
    <property type="entry name" value="NAD(P)-binding Rossmann-like Domain"/>
    <property type="match status" value="1"/>
</dbReference>
<dbReference type="GO" id="GO:0005996">
    <property type="term" value="P:monosaccharide metabolic process"/>
    <property type="evidence" value="ECO:0007669"/>
    <property type="project" value="TreeGrafter"/>
</dbReference>
<evidence type="ECO:0000256" key="4">
    <source>
        <dbReference type="ARBA" id="ARBA00031367"/>
    </source>
</evidence>
<dbReference type="EMBL" id="AP021876">
    <property type="protein sequence ID" value="BBO86572.1"/>
    <property type="molecule type" value="Genomic_DNA"/>
</dbReference>
<protein>
    <recommendedName>
        <fullName evidence="3">UDP-glucose 4-epimerase</fullName>
    </recommendedName>
    <alternativeName>
        <fullName evidence="5">Galactowaldenase</fullName>
    </alternativeName>
    <alternativeName>
        <fullName evidence="4">UDP-galactose 4-epimerase</fullName>
    </alternativeName>
</protein>
<evidence type="ECO:0000313" key="7">
    <source>
        <dbReference type="EMBL" id="BBO86572.1"/>
    </source>
</evidence>
<reference evidence="7 8" key="1">
    <citation type="submission" date="2019-11" db="EMBL/GenBank/DDBJ databases">
        <title>Comparative genomics of hydrocarbon-degrading Desulfosarcina strains.</title>
        <authorList>
            <person name="Watanabe M."/>
            <person name="Kojima H."/>
            <person name="Fukui M."/>
        </authorList>
    </citation>
    <scope>NUCLEOTIDE SEQUENCE [LARGE SCALE GENOMIC DNA]</scope>
    <source>
        <strain evidence="7 8">28bB2T</strain>
    </source>
</reference>
<dbReference type="InterPro" id="IPR036291">
    <property type="entry name" value="NAD(P)-bd_dom_sf"/>
</dbReference>
<dbReference type="InterPro" id="IPR001509">
    <property type="entry name" value="Epimerase_deHydtase"/>
</dbReference>
<evidence type="ECO:0000256" key="3">
    <source>
        <dbReference type="ARBA" id="ARBA00018569"/>
    </source>
</evidence>
<dbReference type="GO" id="GO:0005829">
    <property type="term" value="C:cytosol"/>
    <property type="evidence" value="ECO:0007669"/>
    <property type="project" value="TreeGrafter"/>
</dbReference>
<evidence type="ECO:0000256" key="2">
    <source>
        <dbReference type="ARBA" id="ARBA00007637"/>
    </source>
</evidence>
<name>A0A5K8A201_9BACT</name>
<evidence type="ECO:0000256" key="1">
    <source>
        <dbReference type="ARBA" id="ARBA00004947"/>
    </source>
</evidence>
<dbReference type="PANTHER" id="PTHR43725">
    <property type="entry name" value="UDP-GLUCOSE 4-EPIMERASE"/>
    <property type="match status" value="1"/>
</dbReference>
<feature type="domain" description="NAD-dependent epimerase/dehydratase" evidence="6">
    <location>
        <begin position="101"/>
        <end position="231"/>
    </location>
</feature>
<proteinExistence type="inferred from homology"/>
<organism evidence="7 8">
    <name type="scientific">Desulfosarcina ovata subsp. sediminis</name>
    <dbReference type="NCBI Taxonomy" id="885957"/>
    <lineage>
        <taxon>Bacteria</taxon>
        <taxon>Pseudomonadati</taxon>
        <taxon>Thermodesulfobacteriota</taxon>
        <taxon>Desulfobacteria</taxon>
        <taxon>Desulfobacterales</taxon>
        <taxon>Desulfosarcinaceae</taxon>
        <taxon>Desulfosarcina</taxon>
    </lineage>
</organism>
<dbReference type="SUPFAM" id="SSF51735">
    <property type="entry name" value="NAD(P)-binding Rossmann-fold domains"/>
    <property type="match status" value="1"/>
</dbReference>
<sequence>MLGEGGKQMKSLLVIGGSYFAGRVFIEQLSPLDRYDIHIFNRGNLPVNIPGVAQITGDRERPDDIEQRIPDRHWDAVVDFCAYTPAHIDSMLSHIPGTIGHYIFISTTSIYAPTQTVPIPEQAPKLDAPQPELGEFADYGYLKWLAERVLERKCRSEKIDYTILRPAIIYGRYNYAPRESFFFKHALTGTPLVVPVDPHIFYSFVWVEDLAELIMACLENQAVMGQAYNVAGEEMISYRRMADVIEEITGRKLQRRALSMDEIVRQQVPMPFPPDEHLLYDGRKLCQTLAYEHTPFIIGMAKTWKDYQCVLRRRKVYQ</sequence>
<dbReference type="Proteomes" id="UP000425960">
    <property type="component" value="Chromosome"/>
</dbReference>
<comment type="similarity">
    <text evidence="2">Belongs to the NAD(P)-dependent epimerase/dehydratase family.</text>
</comment>
<comment type="pathway">
    <text evidence="1">Carbohydrate metabolism; galactose metabolism.</text>
</comment>
<gene>
    <name evidence="7" type="ORF">DSCO28_71380</name>
</gene>
<dbReference type="AlphaFoldDB" id="A0A5K8A201"/>
<dbReference type="Pfam" id="PF01370">
    <property type="entry name" value="Epimerase"/>
    <property type="match status" value="1"/>
</dbReference>
<dbReference type="KEGG" id="dov:DSCO28_71380"/>
<evidence type="ECO:0000259" key="6">
    <source>
        <dbReference type="Pfam" id="PF01370"/>
    </source>
</evidence>
<dbReference type="GO" id="GO:0003978">
    <property type="term" value="F:UDP-glucose 4-epimerase activity"/>
    <property type="evidence" value="ECO:0007669"/>
    <property type="project" value="TreeGrafter"/>
</dbReference>
<evidence type="ECO:0000313" key="8">
    <source>
        <dbReference type="Proteomes" id="UP000425960"/>
    </source>
</evidence>
<accession>A0A5K8A201</accession>
<dbReference type="PANTHER" id="PTHR43725:SF32">
    <property type="entry name" value="NAD-DEPENDENT EPIMERASE_DEHYDRATASE DOMAIN-CONTAINING PROTEIN"/>
    <property type="match status" value="1"/>
</dbReference>